<feature type="transmembrane region" description="Helical" evidence="10">
    <location>
        <begin position="81"/>
        <end position="103"/>
    </location>
</feature>
<feature type="compositionally biased region" description="Basic residues" evidence="9">
    <location>
        <begin position="199"/>
        <end position="211"/>
    </location>
</feature>
<keyword evidence="7" id="KW-0406">Ion transport</keyword>
<proteinExistence type="inferred from homology"/>
<name>A0A7S4HR36_9STRA</name>
<dbReference type="InterPro" id="IPR058533">
    <property type="entry name" value="Cation_efflux_TM"/>
</dbReference>
<dbReference type="InterPro" id="IPR027470">
    <property type="entry name" value="Cation_efflux_CTD"/>
</dbReference>
<evidence type="ECO:0000256" key="9">
    <source>
        <dbReference type="SAM" id="MobiDB-lite"/>
    </source>
</evidence>
<feature type="transmembrane region" description="Helical" evidence="10">
    <location>
        <begin position="165"/>
        <end position="184"/>
    </location>
</feature>
<evidence type="ECO:0008006" key="14">
    <source>
        <dbReference type="Google" id="ProtNLM"/>
    </source>
</evidence>
<keyword evidence="6 10" id="KW-1133">Transmembrane helix</keyword>
<dbReference type="SUPFAM" id="SSF160240">
    <property type="entry name" value="Cation efflux protein cytoplasmic domain-like"/>
    <property type="match status" value="1"/>
</dbReference>
<evidence type="ECO:0000259" key="12">
    <source>
        <dbReference type="Pfam" id="PF16916"/>
    </source>
</evidence>
<evidence type="ECO:0000256" key="2">
    <source>
        <dbReference type="ARBA" id="ARBA00008873"/>
    </source>
</evidence>
<feature type="region of interest" description="Disordered" evidence="9">
    <location>
        <begin position="193"/>
        <end position="218"/>
    </location>
</feature>
<evidence type="ECO:0000256" key="4">
    <source>
        <dbReference type="ARBA" id="ARBA00022692"/>
    </source>
</evidence>
<keyword evidence="5" id="KW-0864">Zinc transport</keyword>
<organism evidence="13">
    <name type="scientific">Odontella aurita</name>
    <dbReference type="NCBI Taxonomy" id="265563"/>
    <lineage>
        <taxon>Eukaryota</taxon>
        <taxon>Sar</taxon>
        <taxon>Stramenopiles</taxon>
        <taxon>Ochrophyta</taxon>
        <taxon>Bacillariophyta</taxon>
        <taxon>Mediophyceae</taxon>
        <taxon>Biddulphiophycidae</taxon>
        <taxon>Eupodiscales</taxon>
        <taxon>Odontellaceae</taxon>
        <taxon>Odontella</taxon>
    </lineage>
</organism>
<dbReference type="AlphaFoldDB" id="A0A7S4HR36"/>
<feature type="transmembrane region" description="Helical" evidence="10">
    <location>
        <begin position="299"/>
        <end position="320"/>
    </location>
</feature>
<feature type="transmembrane region" description="Helical" evidence="10">
    <location>
        <begin position="270"/>
        <end position="293"/>
    </location>
</feature>
<sequence>MDHLSHTHEGHDHSHEHGNSAAPMETSAPKSNITESDAIRRKSVLRKLTVASVLCATFLLVEVIGGLISGSLAILSDAAHLLADLASFCVAIAAAHLASLPASETHTFGLRRTEALAALFSMASLAIISCGLTIEAIRRLWPMILGWFGGSAKSNIDVVDVDGKLMTLIALIGVAVNVCLALVLGEHHVHLPGADHGHSHSHSHSHGHGHGQSHSQDDENEITDMIENEETSLLPLQHPQATSDAHHVDELTQQQCHSHEKERNINLHAAYLHVLGDLAQSVAVAIAGLIIWAKPTYAAADPICTIFFAILVFYSTIGVIRSSISVLLEEVPPSVSWLKVYDTISSVHGVSNVHDLHIWSISHGEPALSVHVNASHPEKALEDIHKVCQQLKIRHSTIQVQPSTIPDCITCNDGMLLCR</sequence>
<dbReference type="EMBL" id="HBKQ01004343">
    <property type="protein sequence ID" value="CAE2206766.1"/>
    <property type="molecule type" value="Transcribed_RNA"/>
</dbReference>
<comment type="similarity">
    <text evidence="2">Belongs to the cation diffusion facilitator (CDF) transporter (TC 2.A.4) family. SLC30A subfamily.</text>
</comment>
<dbReference type="InterPro" id="IPR036837">
    <property type="entry name" value="Cation_efflux_CTD_sf"/>
</dbReference>
<evidence type="ECO:0000256" key="10">
    <source>
        <dbReference type="SAM" id="Phobius"/>
    </source>
</evidence>
<feature type="region of interest" description="Disordered" evidence="9">
    <location>
        <begin position="1"/>
        <end position="33"/>
    </location>
</feature>
<dbReference type="InterPro" id="IPR002524">
    <property type="entry name" value="Cation_efflux"/>
</dbReference>
<gene>
    <name evidence="13" type="ORF">OAUR00152_LOCUS2968</name>
</gene>
<feature type="domain" description="Cation efflux protein cytoplasmic" evidence="12">
    <location>
        <begin position="339"/>
        <end position="400"/>
    </location>
</feature>
<protein>
    <recommendedName>
        <fullName evidence="14">Cation efflux protein cytoplasmic domain-containing protein</fullName>
    </recommendedName>
</protein>
<evidence type="ECO:0000256" key="5">
    <source>
        <dbReference type="ARBA" id="ARBA00022906"/>
    </source>
</evidence>
<feature type="domain" description="Cation efflux protein transmembrane" evidence="11">
    <location>
        <begin position="48"/>
        <end position="328"/>
    </location>
</feature>
<evidence type="ECO:0000256" key="1">
    <source>
        <dbReference type="ARBA" id="ARBA00004141"/>
    </source>
</evidence>
<evidence type="ECO:0000256" key="3">
    <source>
        <dbReference type="ARBA" id="ARBA00022448"/>
    </source>
</evidence>
<feature type="compositionally biased region" description="Basic and acidic residues" evidence="9">
    <location>
        <begin position="1"/>
        <end position="18"/>
    </location>
</feature>
<evidence type="ECO:0000259" key="11">
    <source>
        <dbReference type="Pfam" id="PF01545"/>
    </source>
</evidence>
<evidence type="ECO:0000256" key="8">
    <source>
        <dbReference type="ARBA" id="ARBA00023136"/>
    </source>
</evidence>
<keyword evidence="4 10" id="KW-0812">Transmembrane</keyword>
<dbReference type="Pfam" id="PF16916">
    <property type="entry name" value="ZT_dimer"/>
    <property type="match status" value="1"/>
</dbReference>
<evidence type="ECO:0000256" key="6">
    <source>
        <dbReference type="ARBA" id="ARBA00022989"/>
    </source>
</evidence>
<dbReference type="InterPro" id="IPR027469">
    <property type="entry name" value="Cation_efflux_TMD_sf"/>
</dbReference>
<evidence type="ECO:0000313" key="13">
    <source>
        <dbReference type="EMBL" id="CAE2206766.1"/>
    </source>
</evidence>
<dbReference type="GO" id="GO:0005385">
    <property type="term" value="F:zinc ion transmembrane transporter activity"/>
    <property type="evidence" value="ECO:0007669"/>
    <property type="project" value="TreeGrafter"/>
</dbReference>
<dbReference type="Gene3D" id="1.20.1510.10">
    <property type="entry name" value="Cation efflux protein transmembrane domain"/>
    <property type="match status" value="1"/>
</dbReference>
<dbReference type="PANTHER" id="PTHR11562:SF17">
    <property type="entry name" value="RE54080P-RELATED"/>
    <property type="match status" value="1"/>
</dbReference>
<evidence type="ECO:0000256" key="7">
    <source>
        <dbReference type="ARBA" id="ARBA00023065"/>
    </source>
</evidence>
<keyword evidence="3" id="KW-0813">Transport</keyword>
<dbReference type="PANTHER" id="PTHR11562">
    <property type="entry name" value="CATION EFFLUX PROTEIN/ ZINC TRANSPORTER"/>
    <property type="match status" value="1"/>
</dbReference>
<dbReference type="NCBIfam" id="TIGR01297">
    <property type="entry name" value="CDF"/>
    <property type="match status" value="1"/>
</dbReference>
<comment type="subcellular location">
    <subcellularLocation>
        <location evidence="1">Membrane</location>
        <topology evidence="1">Multi-pass membrane protein</topology>
    </subcellularLocation>
</comment>
<reference evidence="13" key="1">
    <citation type="submission" date="2021-01" db="EMBL/GenBank/DDBJ databases">
        <authorList>
            <person name="Corre E."/>
            <person name="Pelletier E."/>
            <person name="Niang G."/>
            <person name="Scheremetjew M."/>
            <person name="Finn R."/>
            <person name="Kale V."/>
            <person name="Holt S."/>
            <person name="Cochrane G."/>
            <person name="Meng A."/>
            <person name="Brown T."/>
            <person name="Cohen L."/>
        </authorList>
    </citation>
    <scope>NUCLEOTIDE SEQUENCE</scope>
    <source>
        <strain evidence="13">Isolate 1302-5</strain>
    </source>
</reference>
<dbReference type="InterPro" id="IPR050681">
    <property type="entry name" value="CDF/SLC30A"/>
</dbReference>
<keyword evidence="8 10" id="KW-0472">Membrane</keyword>
<accession>A0A7S4HR36</accession>
<feature type="transmembrane region" description="Helical" evidence="10">
    <location>
        <begin position="48"/>
        <end position="75"/>
    </location>
</feature>
<dbReference type="SUPFAM" id="SSF161111">
    <property type="entry name" value="Cation efflux protein transmembrane domain-like"/>
    <property type="match status" value="1"/>
</dbReference>
<keyword evidence="5" id="KW-0862">Zinc</keyword>
<feature type="transmembrane region" description="Helical" evidence="10">
    <location>
        <begin position="115"/>
        <end position="137"/>
    </location>
</feature>
<dbReference type="GO" id="GO:0005886">
    <property type="term" value="C:plasma membrane"/>
    <property type="evidence" value="ECO:0007669"/>
    <property type="project" value="TreeGrafter"/>
</dbReference>
<dbReference type="Pfam" id="PF01545">
    <property type="entry name" value="Cation_efflux"/>
    <property type="match status" value="1"/>
</dbReference>